<feature type="compositionally biased region" description="Pro residues" evidence="5">
    <location>
        <begin position="744"/>
        <end position="757"/>
    </location>
</feature>
<feature type="compositionally biased region" description="Polar residues" evidence="5">
    <location>
        <begin position="601"/>
        <end position="621"/>
    </location>
</feature>
<evidence type="ECO:0000256" key="2">
    <source>
        <dbReference type="ARBA" id="ARBA00022771"/>
    </source>
</evidence>
<name>A0A9K3IQC1_HELAN</name>
<feature type="compositionally biased region" description="Low complexity" evidence="5">
    <location>
        <begin position="513"/>
        <end position="544"/>
    </location>
</feature>
<dbReference type="GO" id="GO:0000785">
    <property type="term" value="C:chromatin"/>
    <property type="evidence" value="ECO:0000318"/>
    <property type="project" value="GO_Central"/>
</dbReference>
<feature type="compositionally biased region" description="Polar residues" evidence="5">
    <location>
        <begin position="570"/>
        <end position="582"/>
    </location>
</feature>
<accession>A0A9K3IQC1</accession>
<reference evidence="7" key="2">
    <citation type="submission" date="2020-06" db="EMBL/GenBank/DDBJ databases">
        <title>Helianthus annuus Genome sequencing and assembly Release 2.</title>
        <authorList>
            <person name="Gouzy J."/>
            <person name="Langlade N."/>
            <person name="Munos S."/>
        </authorList>
    </citation>
    <scope>NUCLEOTIDE SEQUENCE</scope>
    <source>
        <tissue evidence="7">Leaves</tissue>
    </source>
</reference>
<feature type="domain" description="SP-RING-type" evidence="6">
    <location>
        <begin position="307"/>
        <end position="388"/>
    </location>
</feature>
<dbReference type="GO" id="GO:0016925">
    <property type="term" value="P:protein sumoylation"/>
    <property type="evidence" value="ECO:0000318"/>
    <property type="project" value="GO_Central"/>
</dbReference>
<keyword evidence="7" id="KW-0436">Ligase</keyword>
<feature type="region of interest" description="Disordered" evidence="5">
    <location>
        <begin position="451"/>
        <end position="476"/>
    </location>
</feature>
<comment type="caution">
    <text evidence="7">The sequence shown here is derived from an EMBL/GenBank/DDBJ whole genome shotgun (WGS) entry which is preliminary data.</text>
</comment>
<evidence type="ECO:0000256" key="4">
    <source>
        <dbReference type="PROSITE-ProRule" id="PRU00452"/>
    </source>
</evidence>
<evidence type="ECO:0000256" key="1">
    <source>
        <dbReference type="ARBA" id="ARBA00022723"/>
    </source>
</evidence>
<dbReference type="GO" id="GO:0016874">
    <property type="term" value="F:ligase activity"/>
    <property type="evidence" value="ECO:0007669"/>
    <property type="project" value="UniProtKB-KW"/>
</dbReference>
<dbReference type="Gramene" id="mRNA:HanXRQr2_Chr06g0241141">
    <property type="protein sequence ID" value="mRNA:HanXRQr2_Chr06g0241141"/>
    <property type="gene ID" value="HanXRQr2_Chr06g0241141"/>
</dbReference>
<evidence type="ECO:0000256" key="5">
    <source>
        <dbReference type="SAM" id="MobiDB-lite"/>
    </source>
</evidence>
<dbReference type="Gene3D" id="3.30.40.10">
    <property type="entry name" value="Zinc/RING finger domain, C3HC4 (zinc finger)"/>
    <property type="match status" value="1"/>
</dbReference>
<proteinExistence type="predicted"/>
<dbReference type="PANTHER" id="PTHR10782:SF4">
    <property type="entry name" value="TONALLI, ISOFORM E"/>
    <property type="match status" value="1"/>
</dbReference>
<evidence type="ECO:0000256" key="3">
    <source>
        <dbReference type="ARBA" id="ARBA00022833"/>
    </source>
</evidence>
<dbReference type="CDD" id="cd16650">
    <property type="entry name" value="SP-RING_PIAS-like"/>
    <property type="match status" value="1"/>
</dbReference>
<evidence type="ECO:0000259" key="6">
    <source>
        <dbReference type="PROSITE" id="PS51044"/>
    </source>
</evidence>
<feature type="region of interest" description="Disordered" evidence="5">
    <location>
        <begin position="678"/>
        <end position="704"/>
    </location>
</feature>
<dbReference type="GO" id="GO:0061665">
    <property type="term" value="F:SUMO ligase activity"/>
    <property type="evidence" value="ECO:0000318"/>
    <property type="project" value="GO_Central"/>
</dbReference>
<keyword evidence="3" id="KW-0862">Zinc</keyword>
<dbReference type="PROSITE" id="PS51044">
    <property type="entry name" value="ZF_SP_RING"/>
    <property type="match status" value="1"/>
</dbReference>
<evidence type="ECO:0000313" key="8">
    <source>
        <dbReference type="Proteomes" id="UP000215914"/>
    </source>
</evidence>
<feature type="compositionally biased region" description="Polar residues" evidence="5">
    <location>
        <begin position="461"/>
        <end position="471"/>
    </location>
</feature>
<dbReference type="Pfam" id="PF02891">
    <property type="entry name" value="zf-MIZ"/>
    <property type="match status" value="1"/>
</dbReference>
<feature type="region of interest" description="Disordered" evidence="5">
    <location>
        <begin position="738"/>
        <end position="795"/>
    </location>
</feature>
<dbReference type="GO" id="GO:0008270">
    <property type="term" value="F:zinc ion binding"/>
    <property type="evidence" value="ECO:0007669"/>
    <property type="project" value="UniProtKB-KW"/>
</dbReference>
<reference evidence="7" key="1">
    <citation type="journal article" date="2017" name="Nature">
        <title>The sunflower genome provides insights into oil metabolism, flowering and Asterid evolution.</title>
        <authorList>
            <person name="Badouin H."/>
            <person name="Gouzy J."/>
            <person name="Grassa C.J."/>
            <person name="Murat F."/>
            <person name="Staton S.E."/>
            <person name="Cottret L."/>
            <person name="Lelandais-Briere C."/>
            <person name="Owens G.L."/>
            <person name="Carrere S."/>
            <person name="Mayjonade B."/>
            <person name="Legrand L."/>
            <person name="Gill N."/>
            <person name="Kane N.C."/>
            <person name="Bowers J.E."/>
            <person name="Hubner S."/>
            <person name="Bellec A."/>
            <person name="Berard A."/>
            <person name="Berges H."/>
            <person name="Blanchet N."/>
            <person name="Boniface M.C."/>
            <person name="Brunel D."/>
            <person name="Catrice O."/>
            <person name="Chaidir N."/>
            <person name="Claudel C."/>
            <person name="Donnadieu C."/>
            <person name="Faraut T."/>
            <person name="Fievet G."/>
            <person name="Helmstetter N."/>
            <person name="King M."/>
            <person name="Knapp S.J."/>
            <person name="Lai Z."/>
            <person name="Le Paslier M.C."/>
            <person name="Lippi Y."/>
            <person name="Lorenzon L."/>
            <person name="Mandel J.R."/>
            <person name="Marage G."/>
            <person name="Marchand G."/>
            <person name="Marquand E."/>
            <person name="Bret-Mestries E."/>
            <person name="Morien E."/>
            <person name="Nambeesan S."/>
            <person name="Nguyen T."/>
            <person name="Pegot-Espagnet P."/>
            <person name="Pouilly N."/>
            <person name="Raftis F."/>
            <person name="Sallet E."/>
            <person name="Schiex T."/>
            <person name="Thomas J."/>
            <person name="Vandecasteele C."/>
            <person name="Vares D."/>
            <person name="Vear F."/>
            <person name="Vautrin S."/>
            <person name="Crespi M."/>
            <person name="Mangin B."/>
            <person name="Burke J.M."/>
            <person name="Salse J."/>
            <person name="Munos S."/>
            <person name="Vincourt P."/>
            <person name="Rieseberg L.H."/>
            <person name="Langlade N.B."/>
        </authorList>
    </citation>
    <scope>NUCLEOTIDE SEQUENCE</scope>
    <source>
        <tissue evidence="7">Leaves</tissue>
    </source>
</reference>
<keyword evidence="8" id="KW-1185">Reference proteome</keyword>
<feature type="region of interest" description="Disordered" evidence="5">
    <location>
        <begin position="513"/>
        <end position="547"/>
    </location>
</feature>
<dbReference type="InterPro" id="IPR013083">
    <property type="entry name" value="Znf_RING/FYVE/PHD"/>
</dbReference>
<protein>
    <submittedName>
        <fullName evidence="7">E3 SUMO protein ligase</fullName>
    </submittedName>
</protein>
<keyword evidence="2 4" id="KW-0863">Zinc-finger</keyword>
<sequence>MTGTVATPVGLAGTVDITGQTLSPAFVNAFRISAVTSRLLAHVRGEAPPDNAEFCNLCLSLARGIDYAVSNNEVPGRAPDLPFLLNKVCQRENDLTSQAAVMVLMISVKSACSNGWFSEKAKEELYVLSKKMQSSFCTVSVNDLNSNLKNKESNLNPTLSTIMSRFYPGIKMGEIFSLVETKPGYDSYVTDLYISKSSRTSPDDKLYLFVAQTDNVETSSCLISPQQVNFLLNGEGVDRRTCTYKDPAPQMPTPVTHMLKYGSNLLQVVGQFNGRYIIVIGFMSVVSNPSFPTIPDYVPPIAAQSDPDNEIIEGPSRVSLKCPISFSRIKIPVKGHSCNHLQCFDFNNYMGINSRRPLWRCPHCSQSVCFLDIRIDQSMVKVLKEVGEDVSYVKISGDGSWQAVTENISNGNEHIEKPNDAPSSNQETATQNVDDIMDLTENDDEMEKVDKDYDQMPSPAGESSLTNNNIAPHTDDGYWRRYCSSALVTGTTNTRSDVFDAIQRQHLIFNSLGQSQGQGQSQMHVSNNTQSQHNENSNNNGNGHVRYPTSATLITRIPNAVQALPAQNSAITGQSQPDHSFLSSQSQSQSQTPLQVGARSASPQPISGSRYTSPLSTDRFNSNQYQSLNQRAHLPVRSSGQPSPHVRLGGAHVGVSTMTSLASSQSPTYIQRSTSQIMSQSSSGPVAATTDQRGSTVDAPPAAAAEENWRPAGRMRGSLSGWQYTEALRNQFIIQPSEPVQAARPPPVLNTPRPFIPPHLQALMANNPRPQAGGTSPGSGSCSDGSMAGGPGSDK</sequence>
<keyword evidence="1" id="KW-0479">Metal-binding</keyword>
<dbReference type="Proteomes" id="UP000215914">
    <property type="component" value="Unassembled WGS sequence"/>
</dbReference>
<dbReference type="EMBL" id="MNCJ02000321">
    <property type="protein sequence ID" value="KAF5800832.1"/>
    <property type="molecule type" value="Genomic_DNA"/>
</dbReference>
<dbReference type="PANTHER" id="PTHR10782">
    <property type="entry name" value="ZINC FINGER MIZ DOMAIN-CONTAINING PROTEIN"/>
    <property type="match status" value="1"/>
</dbReference>
<organism evidence="7 8">
    <name type="scientific">Helianthus annuus</name>
    <name type="common">Common sunflower</name>
    <dbReference type="NCBI Taxonomy" id="4232"/>
    <lineage>
        <taxon>Eukaryota</taxon>
        <taxon>Viridiplantae</taxon>
        <taxon>Streptophyta</taxon>
        <taxon>Embryophyta</taxon>
        <taxon>Tracheophyta</taxon>
        <taxon>Spermatophyta</taxon>
        <taxon>Magnoliopsida</taxon>
        <taxon>eudicotyledons</taxon>
        <taxon>Gunneridae</taxon>
        <taxon>Pentapetalae</taxon>
        <taxon>asterids</taxon>
        <taxon>campanulids</taxon>
        <taxon>Asterales</taxon>
        <taxon>Asteraceae</taxon>
        <taxon>Asteroideae</taxon>
        <taxon>Heliantheae alliance</taxon>
        <taxon>Heliantheae</taxon>
        <taxon>Helianthus</taxon>
    </lineage>
</organism>
<feature type="region of interest" description="Disordered" evidence="5">
    <location>
        <begin position="570"/>
        <end position="621"/>
    </location>
</feature>
<dbReference type="InterPro" id="IPR004181">
    <property type="entry name" value="Znf_MIZ"/>
</dbReference>
<gene>
    <name evidence="7" type="ORF">HanXRQr2_Chr06g0241141</name>
</gene>
<dbReference type="AlphaFoldDB" id="A0A9K3IQC1"/>
<evidence type="ECO:0000313" key="7">
    <source>
        <dbReference type="EMBL" id="KAF5800832.1"/>
    </source>
</evidence>